<organism evidence="1 2">
    <name type="scientific">Culex pipiens pipiens</name>
    <name type="common">Northern house mosquito</name>
    <dbReference type="NCBI Taxonomy" id="38569"/>
    <lineage>
        <taxon>Eukaryota</taxon>
        <taxon>Metazoa</taxon>
        <taxon>Ecdysozoa</taxon>
        <taxon>Arthropoda</taxon>
        <taxon>Hexapoda</taxon>
        <taxon>Insecta</taxon>
        <taxon>Pterygota</taxon>
        <taxon>Neoptera</taxon>
        <taxon>Endopterygota</taxon>
        <taxon>Diptera</taxon>
        <taxon>Nematocera</taxon>
        <taxon>Culicoidea</taxon>
        <taxon>Culicidae</taxon>
        <taxon>Culicinae</taxon>
        <taxon>Culicini</taxon>
        <taxon>Culex</taxon>
        <taxon>Culex</taxon>
    </lineage>
</organism>
<protein>
    <submittedName>
        <fullName evidence="1">Uncharacterized protein</fullName>
    </submittedName>
</protein>
<comment type="caution">
    <text evidence="1">The sequence shown here is derived from an EMBL/GenBank/DDBJ whole genome shotgun (WGS) entry which is preliminary data.</text>
</comment>
<keyword evidence="2" id="KW-1185">Reference proteome</keyword>
<dbReference type="AlphaFoldDB" id="A0ABD1D7K5"/>
<sequence length="131" mass="15233">MSELRDLRKQEQQLRNTLESVSQFKTNYKPEVHAGELVTRIEMLDAAMKKFYVVRRKIELILEETDEEEVVAVKETPEEKKARLSVRTDERNAENAHISKEVEDMYCNLKSSLKALLPKPVESKVAESQQN</sequence>
<proteinExistence type="predicted"/>
<evidence type="ECO:0000313" key="1">
    <source>
        <dbReference type="EMBL" id="KAL1395552.1"/>
    </source>
</evidence>
<evidence type="ECO:0000313" key="2">
    <source>
        <dbReference type="Proteomes" id="UP001562425"/>
    </source>
</evidence>
<reference evidence="1 2" key="1">
    <citation type="submission" date="2024-05" db="EMBL/GenBank/DDBJ databases">
        <title>Culex pipiens pipiens assembly and annotation.</title>
        <authorList>
            <person name="Alout H."/>
            <person name="Durand T."/>
        </authorList>
    </citation>
    <scope>NUCLEOTIDE SEQUENCE [LARGE SCALE GENOMIC DNA]</scope>
    <source>
        <strain evidence="1">HA-2024</strain>
        <tissue evidence="1">Whole body</tissue>
    </source>
</reference>
<gene>
    <name evidence="1" type="ORF">pipiens_011162</name>
</gene>
<name>A0ABD1D7K5_CULPP</name>
<dbReference type="EMBL" id="JBEHCU010007098">
    <property type="protein sequence ID" value="KAL1395552.1"/>
    <property type="molecule type" value="Genomic_DNA"/>
</dbReference>
<accession>A0ABD1D7K5</accession>
<dbReference type="Proteomes" id="UP001562425">
    <property type="component" value="Unassembled WGS sequence"/>
</dbReference>
<feature type="non-terminal residue" evidence="1">
    <location>
        <position position="131"/>
    </location>
</feature>